<gene>
    <name evidence="2" type="ORF">MNOR_LOCUS13706</name>
</gene>
<organism evidence="2 3">
    <name type="scientific">Meganyctiphanes norvegica</name>
    <name type="common">Northern krill</name>
    <name type="synonym">Thysanopoda norvegica</name>
    <dbReference type="NCBI Taxonomy" id="48144"/>
    <lineage>
        <taxon>Eukaryota</taxon>
        <taxon>Metazoa</taxon>
        <taxon>Ecdysozoa</taxon>
        <taxon>Arthropoda</taxon>
        <taxon>Crustacea</taxon>
        <taxon>Multicrustacea</taxon>
        <taxon>Malacostraca</taxon>
        <taxon>Eumalacostraca</taxon>
        <taxon>Eucarida</taxon>
        <taxon>Euphausiacea</taxon>
        <taxon>Euphausiidae</taxon>
        <taxon>Meganyctiphanes</taxon>
    </lineage>
</organism>
<evidence type="ECO:0000313" key="2">
    <source>
        <dbReference type="EMBL" id="CAL4089104.1"/>
    </source>
</evidence>
<feature type="compositionally biased region" description="Basic residues" evidence="1">
    <location>
        <begin position="104"/>
        <end position="120"/>
    </location>
</feature>
<proteinExistence type="predicted"/>
<accession>A0AAV2QN06</accession>
<dbReference type="AlphaFoldDB" id="A0AAV2QN06"/>
<feature type="region of interest" description="Disordered" evidence="1">
    <location>
        <begin position="64"/>
        <end position="182"/>
    </location>
</feature>
<name>A0AAV2QN06_MEGNR</name>
<dbReference type="Proteomes" id="UP001497623">
    <property type="component" value="Unassembled WGS sequence"/>
</dbReference>
<feature type="region of interest" description="Disordered" evidence="1">
    <location>
        <begin position="1"/>
        <end position="51"/>
    </location>
</feature>
<keyword evidence="3" id="KW-1185">Reference proteome</keyword>
<evidence type="ECO:0000313" key="3">
    <source>
        <dbReference type="Proteomes" id="UP001497623"/>
    </source>
</evidence>
<evidence type="ECO:0000256" key="1">
    <source>
        <dbReference type="SAM" id="MobiDB-lite"/>
    </source>
</evidence>
<feature type="compositionally biased region" description="Basic and acidic residues" evidence="1">
    <location>
        <begin position="64"/>
        <end position="75"/>
    </location>
</feature>
<feature type="non-terminal residue" evidence="2">
    <location>
        <position position="1"/>
    </location>
</feature>
<reference evidence="2 3" key="1">
    <citation type="submission" date="2024-05" db="EMBL/GenBank/DDBJ databases">
        <authorList>
            <person name="Wallberg A."/>
        </authorList>
    </citation>
    <scope>NUCLEOTIDE SEQUENCE [LARGE SCALE GENOMIC DNA]</scope>
</reference>
<feature type="compositionally biased region" description="Basic residues" evidence="1">
    <location>
        <begin position="23"/>
        <end position="37"/>
    </location>
</feature>
<comment type="caution">
    <text evidence="2">The sequence shown here is derived from an EMBL/GenBank/DDBJ whole genome shotgun (WGS) entry which is preliminary data.</text>
</comment>
<feature type="compositionally biased region" description="Polar residues" evidence="1">
    <location>
        <begin position="170"/>
        <end position="182"/>
    </location>
</feature>
<protein>
    <submittedName>
        <fullName evidence="2">Uncharacterized protein</fullName>
    </submittedName>
</protein>
<sequence>AYSDSDSEWSSLERRRSTDSYKANRKAVPKRMKKKRLPIPVAAPRVPPLPSFYVAEGGLAQRQYADDRHLLDQQEKGISGSGSDDSDGTDPPNHPSEDPQTARVKYKPQKRSFQFKKKSGGGREGVAVRPPVVPPLPPVSASSHPSPPHLPSHPRMGLSATSHHPPYQSLPDSTTDLYSPSC</sequence>
<feature type="non-terminal residue" evidence="2">
    <location>
        <position position="182"/>
    </location>
</feature>
<dbReference type="EMBL" id="CAXKWB010007959">
    <property type="protein sequence ID" value="CAL4089104.1"/>
    <property type="molecule type" value="Genomic_DNA"/>
</dbReference>